<evidence type="ECO:0000256" key="1">
    <source>
        <dbReference type="ARBA" id="ARBA00001946"/>
    </source>
</evidence>
<keyword evidence="2" id="KW-0479">Metal-binding</keyword>
<dbReference type="OrthoDB" id="10692276at2759"/>
<evidence type="ECO:0000259" key="7">
    <source>
        <dbReference type="SMART" id="SM00460"/>
    </source>
</evidence>
<dbReference type="Proteomes" id="UP001152797">
    <property type="component" value="Unassembled WGS sequence"/>
</dbReference>
<evidence type="ECO:0000256" key="2">
    <source>
        <dbReference type="ARBA" id="ARBA00022723"/>
    </source>
</evidence>
<dbReference type="Gene3D" id="3.40.50.300">
    <property type="entry name" value="P-loop containing nucleotide triphosphate hydrolases"/>
    <property type="match status" value="1"/>
</dbReference>
<dbReference type="SMART" id="SM00460">
    <property type="entry name" value="TGc"/>
    <property type="match status" value="1"/>
</dbReference>
<dbReference type="SUPFAM" id="SSF54001">
    <property type="entry name" value="Cysteine proteinases"/>
    <property type="match status" value="1"/>
</dbReference>
<dbReference type="PANTHER" id="PTHR42736:SF1">
    <property type="entry name" value="PROTEIN-GLUTAMINE GAMMA-GLUTAMYLTRANSFERASE"/>
    <property type="match status" value="1"/>
</dbReference>
<feature type="transmembrane region" description="Helical" evidence="6">
    <location>
        <begin position="621"/>
        <end position="644"/>
    </location>
</feature>
<dbReference type="EMBL" id="CAMXCT020000001">
    <property type="protein sequence ID" value="CAL1125506.1"/>
    <property type="molecule type" value="Genomic_DNA"/>
</dbReference>
<evidence type="ECO:0000313" key="8">
    <source>
        <dbReference type="EMBL" id="CAI3972131.1"/>
    </source>
</evidence>
<comment type="caution">
    <text evidence="8">The sequence shown here is derived from an EMBL/GenBank/DDBJ whole genome shotgun (WGS) entry which is preliminary data.</text>
</comment>
<evidence type="ECO:0000313" key="10">
    <source>
        <dbReference type="EMBL" id="CAL4759443.1"/>
    </source>
</evidence>
<dbReference type="InterPro" id="IPR002931">
    <property type="entry name" value="Transglutaminase-like"/>
</dbReference>
<dbReference type="InterPro" id="IPR002881">
    <property type="entry name" value="DUF58"/>
</dbReference>
<dbReference type="SUPFAM" id="SSF52540">
    <property type="entry name" value="P-loop containing nucleoside triphosphate hydrolases"/>
    <property type="match status" value="1"/>
</dbReference>
<feature type="transmembrane region" description="Helical" evidence="6">
    <location>
        <begin position="40"/>
        <end position="62"/>
    </location>
</feature>
<reference evidence="8" key="1">
    <citation type="submission" date="2022-10" db="EMBL/GenBank/DDBJ databases">
        <authorList>
            <person name="Chen Y."/>
            <person name="Dougan E. K."/>
            <person name="Chan C."/>
            <person name="Rhodes N."/>
            <person name="Thang M."/>
        </authorList>
    </citation>
    <scope>NUCLEOTIDE SEQUENCE</scope>
</reference>
<dbReference type="Gene3D" id="3.10.20.30">
    <property type="match status" value="1"/>
</dbReference>
<dbReference type="FunFam" id="3.10.20.30:FF:000029">
    <property type="entry name" value="Obg-like ATPase 1"/>
    <property type="match status" value="1"/>
</dbReference>
<dbReference type="InterPro" id="IPR052901">
    <property type="entry name" value="Bact_TGase-like"/>
</dbReference>
<gene>
    <name evidence="8" type="ORF">C1SCF055_LOCUS721</name>
</gene>
<evidence type="ECO:0000256" key="5">
    <source>
        <dbReference type="ARBA" id="ARBA00022842"/>
    </source>
</evidence>
<accession>A0A9P1BIG9</accession>
<feature type="domain" description="Transglutaminase-like" evidence="7">
    <location>
        <begin position="892"/>
        <end position="978"/>
    </location>
</feature>
<keyword evidence="6" id="KW-0472">Membrane</keyword>
<reference evidence="9" key="2">
    <citation type="submission" date="2024-04" db="EMBL/GenBank/DDBJ databases">
        <authorList>
            <person name="Chen Y."/>
            <person name="Shah S."/>
            <person name="Dougan E. K."/>
            <person name="Thang M."/>
            <person name="Chan C."/>
        </authorList>
    </citation>
    <scope>NUCLEOTIDE SEQUENCE [LARGE SCALE GENOMIC DNA]</scope>
</reference>
<dbReference type="PANTHER" id="PTHR42736">
    <property type="entry name" value="PROTEIN-GLUTAMINE GAMMA-GLUTAMYLTRANSFERASE"/>
    <property type="match status" value="1"/>
</dbReference>
<dbReference type="Pfam" id="PF01926">
    <property type="entry name" value="MMR_HSR1"/>
    <property type="match status" value="1"/>
</dbReference>
<evidence type="ECO:0000256" key="4">
    <source>
        <dbReference type="ARBA" id="ARBA00022840"/>
    </source>
</evidence>
<dbReference type="Gene3D" id="1.10.150.300">
    <property type="entry name" value="TGS-like domain"/>
    <property type="match status" value="1"/>
</dbReference>
<dbReference type="Pfam" id="PF06071">
    <property type="entry name" value="YchF-GTPase_C"/>
    <property type="match status" value="1"/>
</dbReference>
<keyword evidence="6" id="KW-1133">Transmembrane helix</keyword>
<dbReference type="InterPro" id="IPR027417">
    <property type="entry name" value="P-loop_NTPase"/>
</dbReference>
<evidence type="ECO:0000256" key="3">
    <source>
        <dbReference type="ARBA" id="ARBA00022741"/>
    </source>
</evidence>
<dbReference type="GO" id="GO:0046872">
    <property type="term" value="F:metal ion binding"/>
    <property type="evidence" value="ECO:0007669"/>
    <property type="project" value="UniProtKB-KW"/>
</dbReference>
<dbReference type="InterPro" id="IPR038765">
    <property type="entry name" value="Papain-like_cys_pep_sf"/>
</dbReference>
<dbReference type="InterPro" id="IPR012675">
    <property type="entry name" value="Beta-grasp_dom_sf"/>
</dbReference>
<dbReference type="Gene3D" id="3.10.620.30">
    <property type="match status" value="1"/>
</dbReference>
<dbReference type="GO" id="GO:0005524">
    <property type="term" value="F:ATP binding"/>
    <property type="evidence" value="ECO:0007669"/>
    <property type="project" value="UniProtKB-KW"/>
</dbReference>
<keyword evidence="11" id="KW-1185">Reference proteome</keyword>
<keyword evidence="3" id="KW-0547">Nucleotide-binding</keyword>
<protein>
    <submittedName>
        <fullName evidence="10">Ribosome-binding ATPase YchF</fullName>
    </submittedName>
</protein>
<keyword evidence="6" id="KW-0812">Transmembrane</keyword>
<dbReference type="Pfam" id="PF11992">
    <property type="entry name" value="TgpA_N"/>
    <property type="match status" value="1"/>
</dbReference>
<proteinExistence type="predicted"/>
<dbReference type="EMBL" id="CAMXCT010000001">
    <property type="protein sequence ID" value="CAI3972131.1"/>
    <property type="molecule type" value="Genomic_DNA"/>
</dbReference>
<keyword evidence="5" id="KW-0460">Magnesium</keyword>
<evidence type="ECO:0000256" key="6">
    <source>
        <dbReference type="SAM" id="Phobius"/>
    </source>
</evidence>
<dbReference type="InterPro" id="IPR013029">
    <property type="entry name" value="YchF_C"/>
</dbReference>
<feature type="transmembrane region" description="Helical" evidence="6">
    <location>
        <begin position="543"/>
        <end position="564"/>
    </location>
</feature>
<dbReference type="InterPro" id="IPR006073">
    <property type="entry name" value="GTP-bd"/>
</dbReference>
<dbReference type="InterPro" id="IPR012676">
    <property type="entry name" value="TGS-like"/>
</dbReference>
<dbReference type="Pfam" id="PF01882">
    <property type="entry name" value="DUF58"/>
    <property type="match status" value="1"/>
</dbReference>
<dbReference type="InterPro" id="IPR021878">
    <property type="entry name" value="TgpA_N"/>
</dbReference>
<dbReference type="SUPFAM" id="SSF81271">
    <property type="entry name" value="TGS-like"/>
    <property type="match status" value="1"/>
</dbReference>
<evidence type="ECO:0000313" key="9">
    <source>
        <dbReference type="EMBL" id="CAL1125506.1"/>
    </source>
</evidence>
<comment type="cofactor">
    <cofactor evidence="1">
        <name>Mg(2+)</name>
        <dbReference type="ChEBI" id="CHEBI:18420"/>
    </cofactor>
</comment>
<feature type="transmembrane region" description="Helical" evidence="6">
    <location>
        <begin position="12"/>
        <end position="34"/>
    </location>
</feature>
<dbReference type="Pfam" id="PF01841">
    <property type="entry name" value="Transglut_core"/>
    <property type="match status" value="1"/>
</dbReference>
<name>A0A9P1BIG9_9DINO</name>
<dbReference type="EMBL" id="CAMXCT030000001">
    <property type="protein sequence ID" value="CAL4759443.1"/>
    <property type="molecule type" value="Genomic_DNA"/>
</dbReference>
<evidence type="ECO:0000313" key="11">
    <source>
        <dbReference type="Proteomes" id="UP001152797"/>
    </source>
</evidence>
<feature type="transmembrane region" description="Helical" evidence="6">
    <location>
        <begin position="519"/>
        <end position="537"/>
    </location>
</feature>
<dbReference type="InterPro" id="IPR023192">
    <property type="entry name" value="TGS-like_dom_sf"/>
</dbReference>
<dbReference type="GO" id="GO:0005525">
    <property type="term" value="F:GTP binding"/>
    <property type="evidence" value="ECO:0007669"/>
    <property type="project" value="InterPro"/>
</dbReference>
<organism evidence="8">
    <name type="scientific">Cladocopium goreaui</name>
    <dbReference type="NCBI Taxonomy" id="2562237"/>
    <lineage>
        <taxon>Eukaryota</taxon>
        <taxon>Sar</taxon>
        <taxon>Alveolata</taxon>
        <taxon>Dinophyceae</taxon>
        <taxon>Suessiales</taxon>
        <taxon>Symbiodiniaceae</taxon>
        <taxon>Cladocopium</taxon>
    </lineage>
</organism>
<keyword evidence="4" id="KW-0067">ATP-binding</keyword>
<sequence length="1474" mass="166051">MRSISFVKRRRLNICYEGWLYMVVLTFLFVGAILREINLLMVLFGMMVGPYLFSLGLVLLSLRDVRIRRRMPETITAGQMLVVDVEVTNAKKRSSSWAIATTDVIEQEAGPSKGERVHASLFFPHIKPNQSSKQVYEGRLMSRGRYRLGPMRVTSRFPLGLLQSWFEWPDDNHVVVHPRQGRLSHRWSMLRQAAHQGRGKNARQQGLVEGDFHGLRDWRSGDAQRWIHWRTSARLGELMVRQFEQHRDDDLAVLVDLWQPSKPSEADRARVEDVVSFAATVVSDQCRRGGGQLLLSTAGTEITTARGPASMALLQDASESLAVAEAIDGDRVPELLSKTLDQIRPRTSVLLVSTRKIDLNDTERFVKLWEDPRQRRWAGRITCLDASRGRGMSTALRPSDFAIATPKRVTEAPLPSERLVQVGIATMAALGTLLLGMGERNTTLPVLAVIVSISSVYLTDMRGWLRLNNASSNALALLAMAWTVWGFAEMRVELQLLAVANLLVYLQFILQYQKKTIRTYWLLALLSLVQCAVSTALNLKLVFGFLLLVYMFVSLATMTVFFLYRETVRQRSGSAAHVAMTFSQQMESVRRFFAGERRTVRAPLFFSRDTVQIRQEVASWLFVRQIIMLALGSLVLSMLVFITIPRFAKGGWQQTGVTSTRSAVGFNDSVSLGEMRTIADNPSNVMRVQFQDPDSGIPYEVNGEIYFRGVVLSHYRDGRWTQVSDNSEAVQLSKLGIRVALSNAVEQIITIEPLDTSVLFSLYPLAKSPENDDVLFDVDNQNLVRRRGVRDSRFTYEIVTTGLDDGQQLALTPANLTRGQHLSALRLPSAERGDPMAPLKEIASQLVEDIPEDQPFRRIRAIQDYLQDQREFSYTTVLTREDLKLDPIVDFLVNTKQGHCEYFASAMALMLRSVGIPSRVVVGYRSGEYNPIGEYLQVRQFHAHAWAEAYLAPGEFPTDMVFRGERKDAAWLRLDPTPQSGETAPLAFSNSRWIIVRQFIDYLDFLWSHYVLGMDARRQQESIYTPIVCLAFVGFGPEGWAPGKWFYWRAGLLAMLVCLFLVSLYKVSKMPAGWLVSWVRGRERKGTEDSVHHVEFYRRLEQALKRHQMLRPQNQTQREFARAVGAQLADNAATQAVAGVPGSGKSTLFEWLTEVPADPAAAHTGQSAMAPLPDDRVEPLCEIYHPKKITLASLELVDTPGLSRTHEGNAARLAMIREAGCLVLVVGGFADSDPIAELKNFEEDLLLADLEIVTGRVERLRESVKKPRPNREEEKAELAALEPLLEVMEGGEPISTVELSEPQKKATRSFRLLTEKPKLIVVNAADDDEDLERWTSQSTDKRKIVAVRASLELELAKMDPDDRAEFESEMGLTGSRRDELLKTILDVSGHLLYFTAGEKEVRTWLLPRGGTALDAADGIHSDLARGFIRAETMTCDDLIRLGSEREVKAQGLYRQEHKEYVVADGDIFLIRFSV</sequence>